<feature type="non-terminal residue" evidence="2">
    <location>
        <position position="262"/>
    </location>
</feature>
<dbReference type="PROSITE" id="PS51257">
    <property type="entry name" value="PROKAR_LIPOPROTEIN"/>
    <property type="match status" value="1"/>
</dbReference>
<evidence type="ECO:0008006" key="3">
    <source>
        <dbReference type="Google" id="ProtNLM"/>
    </source>
</evidence>
<dbReference type="EMBL" id="UINC01072827">
    <property type="protein sequence ID" value="SVC08743.1"/>
    <property type="molecule type" value="Genomic_DNA"/>
</dbReference>
<dbReference type="AlphaFoldDB" id="A0A382JCA8"/>
<proteinExistence type="predicted"/>
<gene>
    <name evidence="2" type="ORF">METZ01_LOCUS261597</name>
</gene>
<accession>A0A382JCA8</accession>
<evidence type="ECO:0000313" key="2">
    <source>
        <dbReference type="EMBL" id="SVC08743.1"/>
    </source>
</evidence>
<protein>
    <recommendedName>
        <fullName evidence="3">Lipoprotein</fullName>
    </recommendedName>
</protein>
<sequence>MKAVMFSLALGLVVGCGKKEETQLQGQTKDPANPAVLNLGKIESPEILAKRTLDALSKNDYPALAKLGFESLPKEALIETSLNIGNPLTQDNIKKTAQRLGITEQQARDQISDKRLKERARMEGGFQEGIKQVSNKRKASFEKVISDGKKQANIEWSKVSFVRLEGKPWEEKGVKGGDFFIILAYDGSEFKIKLDDCIHHPKHGWFIMHGPDWHGANEEAQPNPDEPEPIDEAKKPGTVLWEFETGDIVRSSPAIGSDGTVY</sequence>
<reference evidence="2" key="1">
    <citation type="submission" date="2018-05" db="EMBL/GenBank/DDBJ databases">
        <authorList>
            <person name="Lanie J.A."/>
            <person name="Ng W.-L."/>
            <person name="Kazmierczak K.M."/>
            <person name="Andrzejewski T.M."/>
            <person name="Davidsen T.M."/>
            <person name="Wayne K.J."/>
            <person name="Tettelin H."/>
            <person name="Glass J.I."/>
            <person name="Rusch D."/>
            <person name="Podicherti R."/>
            <person name="Tsui H.-C.T."/>
            <person name="Winkler M.E."/>
        </authorList>
    </citation>
    <scope>NUCLEOTIDE SEQUENCE</scope>
</reference>
<organism evidence="2">
    <name type="scientific">marine metagenome</name>
    <dbReference type="NCBI Taxonomy" id="408172"/>
    <lineage>
        <taxon>unclassified sequences</taxon>
        <taxon>metagenomes</taxon>
        <taxon>ecological metagenomes</taxon>
    </lineage>
</organism>
<feature type="region of interest" description="Disordered" evidence="1">
    <location>
        <begin position="214"/>
        <end position="235"/>
    </location>
</feature>
<name>A0A382JCA8_9ZZZZ</name>
<evidence type="ECO:0000256" key="1">
    <source>
        <dbReference type="SAM" id="MobiDB-lite"/>
    </source>
</evidence>